<feature type="transmembrane region" description="Helical" evidence="2">
    <location>
        <begin position="24"/>
        <end position="41"/>
    </location>
</feature>
<name>A0ABQ8BLJ5_BRANA</name>
<evidence type="ECO:0000256" key="1">
    <source>
        <dbReference type="SAM" id="MobiDB-lite"/>
    </source>
</evidence>
<evidence type="ECO:0000256" key="2">
    <source>
        <dbReference type="SAM" id="Phobius"/>
    </source>
</evidence>
<comment type="caution">
    <text evidence="3">The sequence shown here is derived from an EMBL/GenBank/DDBJ whole genome shotgun (WGS) entry which is preliminary data.</text>
</comment>
<dbReference type="SUPFAM" id="SSF69572">
    <property type="entry name" value="Activating enzymes of the ubiquitin-like proteins"/>
    <property type="match status" value="1"/>
</dbReference>
<reference evidence="3 4" key="1">
    <citation type="submission" date="2021-05" db="EMBL/GenBank/DDBJ databases">
        <title>Genome Assembly of Synthetic Allotetraploid Brassica napus Reveals Homoeologous Exchanges between Subgenomes.</title>
        <authorList>
            <person name="Davis J.T."/>
        </authorList>
    </citation>
    <scope>NUCLEOTIDE SEQUENCE [LARGE SCALE GENOMIC DNA]</scope>
    <source>
        <strain evidence="4">cv. Da-Ae</strain>
        <tissue evidence="3">Seedling</tissue>
    </source>
</reference>
<accession>A0ABQ8BLJ5</accession>
<dbReference type="Proteomes" id="UP000824890">
    <property type="component" value="Unassembled WGS sequence"/>
</dbReference>
<keyword evidence="2" id="KW-1133">Transmembrane helix</keyword>
<keyword evidence="4" id="KW-1185">Reference proteome</keyword>
<proteinExistence type="predicted"/>
<evidence type="ECO:0000313" key="4">
    <source>
        <dbReference type="Proteomes" id="UP000824890"/>
    </source>
</evidence>
<dbReference type="EMBL" id="JAGKQM010000010">
    <property type="protein sequence ID" value="KAH0905670.1"/>
    <property type="molecule type" value="Genomic_DNA"/>
</dbReference>
<dbReference type="InterPro" id="IPR042063">
    <property type="entry name" value="Ubi_acti_E1_SCCH"/>
</dbReference>
<organism evidence="3 4">
    <name type="scientific">Brassica napus</name>
    <name type="common">Rape</name>
    <dbReference type="NCBI Taxonomy" id="3708"/>
    <lineage>
        <taxon>Eukaryota</taxon>
        <taxon>Viridiplantae</taxon>
        <taxon>Streptophyta</taxon>
        <taxon>Embryophyta</taxon>
        <taxon>Tracheophyta</taxon>
        <taxon>Spermatophyta</taxon>
        <taxon>Magnoliopsida</taxon>
        <taxon>eudicotyledons</taxon>
        <taxon>Gunneridae</taxon>
        <taxon>Pentapetalae</taxon>
        <taxon>rosids</taxon>
        <taxon>malvids</taxon>
        <taxon>Brassicales</taxon>
        <taxon>Brassicaceae</taxon>
        <taxon>Brassiceae</taxon>
        <taxon>Brassica</taxon>
    </lineage>
</organism>
<keyword evidence="2" id="KW-0472">Membrane</keyword>
<feature type="transmembrane region" description="Helical" evidence="2">
    <location>
        <begin position="62"/>
        <end position="83"/>
    </location>
</feature>
<sequence>MVKAEKNNPGWSKFGSENPPPAKFPAPTPSMVLIIIIINGFQCKRVDYHHQQSFKAKGIAGIIVHAVAKTNAIVAGLIVIEAIKVLKKDVDKYISYLNHFIPISICGMTYCLEHPSQEILLMPFEPNPYCIYEFVCLFMFPFLLGF</sequence>
<gene>
    <name evidence="3" type="ORF">HID58_037497</name>
</gene>
<evidence type="ECO:0000313" key="3">
    <source>
        <dbReference type="EMBL" id="KAH0905670.1"/>
    </source>
</evidence>
<feature type="region of interest" description="Disordered" evidence="1">
    <location>
        <begin position="1"/>
        <end position="21"/>
    </location>
</feature>
<dbReference type="InterPro" id="IPR035985">
    <property type="entry name" value="Ubiquitin-activating_enz"/>
</dbReference>
<keyword evidence="2" id="KW-0812">Transmembrane</keyword>
<dbReference type="Gene3D" id="1.10.10.2660">
    <property type="entry name" value="Ubiquitin-activating enzyme E1, SCCH domain"/>
    <property type="match status" value="1"/>
</dbReference>
<dbReference type="Gene3D" id="3.40.50.720">
    <property type="entry name" value="NAD(P)-binding Rossmann-like Domain"/>
    <property type="match status" value="1"/>
</dbReference>
<protein>
    <submittedName>
        <fullName evidence="3">Uncharacterized protein</fullName>
    </submittedName>
</protein>